<evidence type="ECO:0000313" key="3">
    <source>
        <dbReference type="Proteomes" id="UP001165090"/>
    </source>
</evidence>
<dbReference type="Proteomes" id="UP001165090">
    <property type="component" value="Unassembled WGS sequence"/>
</dbReference>
<evidence type="ECO:0000256" key="1">
    <source>
        <dbReference type="SAM" id="Phobius"/>
    </source>
</evidence>
<feature type="non-terminal residue" evidence="2">
    <location>
        <position position="128"/>
    </location>
</feature>
<keyword evidence="1" id="KW-1133">Transmembrane helix</keyword>
<name>A0ABQ5SG51_9CHLO</name>
<protein>
    <submittedName>
        <fullName evidence="2">Uncharacterized protein</fullName>
    </submittedName>
</protein>
<sequence>MSNYVGITAFIAVIGWVTFFGSIYASAVICPYCSSLWELQSIKLGPTFEQLNQASGRNHTDLVLVTGDTSASHSLAQPIFVHHTLISTEGSLNVGLYLGNYPQRLVLGPDVILTLQGLIVYNVVANFS</sequence>
<feature type="transmembrane region" description="Helical" evidence="1">
    <location>
        <begin position="6"/>
        <end position="33"/>
    </location>
</feature>
<proteinExistence type="predicted"/>
<dbReference type="EMBL" id="BSDZ01000079">
    <property type="protein sequence ID" value="GLI68317.1"/>
    <property type="molecule type" value="Genomic_DNA"/>
</dbReference>
<keyword evidence="3" id="KW-1185">Reference proteome</keyword>
<keyword evidence="1" id="KW-0812">Transmembrane</keyword>
<gene>
    <name evidence="2" type="ORF">VaNZ11_012679</name>
</gene>
<evidence type="ECO:0000313" key="2">
    <source>
        <dbReference type="EMBL" id="GLI68317.1"/>
    </source>
</evidence>
<organism evidence="2 3">
    <name type="scientific">Volvox africanus</name>
    <dbReference type="NCBI Taxonomy" id="51714"/>
    <lineage>
        <taxon>Eukaryota</taxon>
        <taxon>Viridiplantae</taxon>
        <taxon>Chlorophyta</taxon>
        <taxon>core chlorophytes</taxon>
        <taxon>Chlorophyceae</taxon>
        <taxon>CS clade</taxon>
        <taxon>Chlamydomonadales</taxon>
        <taxon>Volvocaceae</taxon>
        <taxon>Volvox</taxon>
    </lineage>
</organism>
<reference evidence="2 3" key="1">
    <citation type="journal article" date="2023" name="IScience">
        <title>Expanded male sex-determining region conserved during the evolution of homothallism in the green alga Volvox.</title>
        <authorList>
            <person name="Yamamoto K."/>
            <person name="Matsuzaki R."/>
            <person name="Mahakham W."/>
            <person name="Heman W."/>
            <person name="Sekimoto H."/>
            <person name="Kawachi M."/>
            <person name="Minakuchi Y."/>
            <person name="Toyoda A."/>
            <person name="Nozaki H."/>
        </authorList>
    </citation>
    <scope>NUCLEOTIDE SEQUENCE [LARGE SCALE GENOMIC DNA]</scope>
    <source>
        <strain evidence="2 3">NIES-4468</strain>
    </source>
</reference>
<keyword evidence="1" id="KW-0472">Membrane</keyword>
<accession>A0ABQ5SG51</accession>
<comment type="caution">
    <text evidence="2">The sequence shown here is derived from an EMBL/GenBank/DDBJ whole genome shotgun (WGS) entry which is preliminary data.</text>
</comment>